<organism evidence="1 2">
    <name type="scientific">Trifolium pratense</name>
    <name type="common">Red clover</name>
    <dbReference type="NCBI Taxonomy" id="57577"/>
    <lineage>
        <taxon>Eukaryota</taxon>
        <taxon>Viridiplantae</taxon>
        <taxon>Streptophyta</taxon>
        <taxon>Embryophyta</taxon>
        <taxon>Tracheophyta</taxon>
        <taxon>Spermatophyta</taxon>
        <taxon>Magnoliopsida</taxon>
        <taxon>eudicotyledons</taxon>
        <taxon>Gunneridae</taxon>
        <taxon>Pentapetalae</taxon>
        <taxon>rosids</taxon>
        <taxon>fabids</taxon>
        <taxon>Fabales</taxon>
        <taxon>Fabaceae</taxon>
        <taxon>Papilionoideae</taxon>
        <taxon>50 kb inversion clade</taxon>
        <taxon>NPAAA clade</taxon>
        <taxon>Hologalegina</taxon>
        <taxon>IRL clade</taxon>
        <taxon>Trifolieae</taxon>
        <taxon>Trifolium</taxon>
    </lineage>
</organism>
<dbReference type="Proteomes" id="UP000236291">
    <property type="component" value="Unassembled WGS sequence"/>
</dbReference>
<evidence type="ECO:0000313" key="2">
    <source>
        <dbReference type="Proteomes" id="UP000236291"/>
    </source>
</evidence>
<accession>A0A2K3JSG6</accession>
<sequence length="53" mass="5739">GAATTCYVALHPQVKGLSGCYFVDCNLAETSSQAGDQELARKLWEYSSNLIKT</sequence>
<comment type="caution">
    <text evidence="1">The sequence shown here is derived from an EMBL/GenBank/DDBJ whole genome shotgun (WGS) entry which is preliminary data.</text>
</comment>
<dbReference type="Gene3D" id="3.40.50.720">
    <property type="entry name" value="NAD(P)-binding Rossmann-like Domain"/>
    <property type="match status" value="1"/>
</dbReference>
<feature type="non-terminal residue" evidence="1">
    <location>
        <position position="1"/>
    </location>
</feature>
<dbReference type="InterPro" id="IPR055280">
    <property type="entry name" value="TIC32"/>
</dbReference>
<dbReference type="PANTHER" id="PTHR48476">
    <property type="entry name" value="SHORT-CHAIN DEHYDROGENASE TIC 32, CHLOROPLASTIC-LIKE"/>
    <property type="match status" value="1"/>
</dbReference>
<reference evidence="1 2" key="2">
    <citation type="journal article" date="2017" name="Front. Plant Sci.">
        <title>Gene Classification and Mining of Molecular Markers Useful in Red Clover (Trifolium pratense) Breeding.</title>
        <authorList>
            <person name="Istvanek J."/>
            <person name="Dluhosova J."/>
            <person name="Dluhos P."/>
            <person name="Patkova L."/>
            <person name="Nedelnik J."/>
            <person name="Repkova J."/>
        </authorList>
    </citation>
    <scope>NUCLEOTIDE SEQUENCE [LARGE SCALE GENOMIC DNA]</scope>
    <source>
        <strain evidence="2">cv. Tatra</strain>
        <tissue evidence="1">Young leaves</tissue>
    </source>
</reference>
<gene>
    <name evidence="1" type="ORF">L195_g058452</name>
</gene>
<evidence type="ECO:0000313" key="1">
    <source>
        <dbReference type="EMBL" id="PNX56948.1"/>
    </source>
</evidence>
<dbReference type="AlphaFoldDB" id="A0A2K3JSG6"/>
<dbReference type="EMBL" id="ASHM01121569">
    <property type="protein sequence ID" value="PNX56948.1"/>
    <property type="molecule type" value="Genomic_DNA"/>
</dbReference>
<protein>
    <submittedName>
        <fullName evidence="1">Short-chain dehydrogenase TIC 32 chloroplastic-like</fullName>
    </submittedName>
</protein>
<dbReference type="PANTHER" id="PTHR48476:SF1">
    <property type="entry name" value="SHORT-CHAIN DEHYDROGENASE TIC 32, CHLOROPLASTIC-LIKE"/>
    <property type="match status" value="1"/>
</dbReference>
<reference evidence="1 2" key="1">
    <citation type="journal article" date="2014" name="Am. J. Bot.">
        <title>Genome assembly and annotation for red clover (Trifolium pratense; Fabaceae).</title>
        <authorList>
            <person name="Istvanek J."/>
            <person name="Jaros M."/>
            <person name="Krenek A."/>
            <person name="Repkova J."/>
        </authorList>
    </citation>
    <scope>NUCLEOTIDE SEQUENCE [LARGE SCALE GENOMIC DNA]</scope>
    <source>
        <strain evidence="2">cv. Tatra</strain>
        <tissue evidence="1">Young leaves</tissue>
    </source>
</reference>
<name>A0A2K3JSG6_TRIPR</name>
<dbReference type="STRING" id="57577.A0A2K3JSG6"/>
<proteinExistence type="predicted"/>